<dbReference type="PROSITE" id="PS50042">
    <property type="entry name" value="CNMP_BINDING_3"/>
    <property type="match status" value="1"/>
</dbReference>
<dbReference type="Proteomes" id="UP000029228">
    <property type="component" value="Unassembled WGS sequence"/>
</dbReference>
<dbReference type="Pfam" id="PF00027">
    <property type="entry name" value="cNMP_binding"/>
    <property type="match status" value="1"/>
</dbReference>
<evidence type="ECO:0000313" key="2">
    <source>
        <dbReference type="EMBL" id="GAL20144.1"/>
    </source>
</evidence>
<dbReference type="CDD" id="cd00038">
    <property type="entry name" value="CAP_ED"/>
    <property type="match status" value="1"/>
</dbReference>
<evidence type="ECO:0000313" key="3">
    <source>
        <dbReference type="Proteomes" id="UP000029228"/>
    </source>
</evidence>
<evidence type="ECO:0000259" key="1">
    <source>
        <dbReference type="PROSITE" id="PS50042"/>
    </source>
</evidence>
<dbReference type="InterPro" id="IPR000595">
    <property type="entry name" value="cNMP-bd_dom"/>
</dbReference>
<dbReference type="STRING" id="990268.JCM19235_4344"/>
<accession>A0A090S0X8</accession>
<keyword evidence="3" id="KW-1185">Reference proteome</keyword>
<gene>
    <name evidence="2" type="ORF">JCM19235_4344</name>
</gene>
<reference evidence="2 3" key="1">
    <citation type="submission" date="2014-09" db="EMBL/GenBank/DDBJ databases">
        <title>Vibrio maritimus JCM 19235. (C45) whole genome shotgun sequence.</title>
        <authorList>
            <person name="Sawabe T."/>
            <person name="Meirelles P."/>
            <person name="Nakanishi M."/>
            <person name="Sayaka M."/>
            <person name="Hattori M."/>
            <person name="Ohkuma M."/>
        </authorList>
    </citation>
    <scope>NUCLEOTIDE SEQUENCE [LARGE SCALE GENOMIC DNA]</scope>
    <source>
        <strain evidence="3">JCM19235</strain>
    </source>
</reference>
<dbReference type="OrthoDB" id="5864396at2"/>
<protein>
    <recommendedName>
        <fullName evidence="1">Cyclic nucleotide-binding domain-containing protein</fullName>
    </recommendedName>
</protein>
<dbReference type="EMBL" id="BBMR01000005">
    <property type="protein sequence ID" value="GAL20144.1"/>
    <property type="molecule type" value="Genomic_DNA"/>
</dbReference>
<feature type="domain" description="Cyclic nucleotide-binding" evidence="1">
    <location>
        <begin position="53"/>
        <end position="169"/>
    </location>
</feature>
<organism evidence="2 3">
    <name type="scientific">Vibrio maritimus</name>
    <dbReference type="NCBI Taxonomy" id="990268"/>
    <lineage>
        <taxon>Bacteria</taxon>
        <taxon>Pseudomonadati</taxon>
        <taxon>Pseudomonadota</taxon>
        <taxon>Gammaproteobacteria</taxon>
        <taxon>Vibrionales</taxon>
        <taxon>Vibrionaceae</taxon>
        <taxon>Vibrio</taxon>
    </lineage>
</organism>
<name>A0A090S0X8_9VIBR</name>
<proteinExistence type="predicted"/>
<dbReference type="InterPro" id="IPR014710">
    <property type="entry name" value="RmlC-like_jellyroll"/>
</dbReference>
<dbReference type="InterPro" id="IPR018490">
    <property type="entry name" value="cNMP-bd_dom_sf"/>
</dbReference>
<sequence>MSYQINNHNPIYQNLGYVYSLRVKLKTATDWLKRINKGPFMNIRNVLKNTYLIDDQLTDDLLSKGQITALPKGKFLFFQEQSAEYIAIPITGILGFYPVVEDGANVSYNLITPGIIFNDVPYILGGGSQADVRAISDCKVLLLSYSHVKELMDSCCAFSKMLNLSLARKQRFCLTLFNLRGEKDKSAKIQKALEAISEVTNDGAIPVNIGVLASLLNMSRNTVGQFISQAIENNELIKSSFGYRLVAKTALAA</sequence>
<comment type="caution">
    <text evidence="2">The sequence shown here is derived from an EMBL/GenBank/DDBJ whole genome shotgun (WGS) entry which is preliminary data.</text>
</comment>
<dbReference type="Gene3D" id="2.60.120.10">
    <property type="entry name" value="Jelly Rolls"/>
    <property type="match status" value="1"/>
</dbReference>
<dbReference type="AlphaFoldDB" id="A0A090S0X8"/>
<dbReference type="SUPFAM" id="SSF51206">
    <property type="entry name" value="cAMP-binding domain-like"/>
    <property type="match status" value="1"/>
</dbReference>